<dbReference type="PANTHER" id="PTHR38465">
    <property type="entry name" value="HTH-TYPE TRANSCRIPTIONAL REGULATOR MJ1563-RELATED"/>
    <property type="match status" value="1"/>
</dbReference>
<keyword evidence="3 4" id="KW-0804">Transcription</keyword>
<keyword evidence="2 4" id="KW-0238">DNA-binding</keyword>
<sequence length="181" mass="21074">MKDKTEQCKLFENIKDEFVQSIAKNMSLYGITPSVGRVYGSLYFAEEPMTLDDLREAVGMSKTSMSTGVRSLADMQMVQPVFRRGVRKDLYSTEPDWHKSFMTLFTQKWKKATETNVEEAEDTIEKLQQLLSNTTNHDLRTEIQQAVFKIEAAEEYYDWLLRFVDVMESGEIYNLVPKKKK</sequence>
<dbReference type="Proteomes" id="UP000281498">
    <property type="component" value="Unassembled WGS sequence"/>
</dbReference>
<keyword evidence="5" id="KW-0175">Coiled coil</keyword>
<comment type="similarity">
    <text evidence="4">Belongs to the GbsR family.</text>
</comment>
<evidence type="ECO:0000256" key="3">
    <source>
        <dbReference type="ARBA" id="ARBA00023163"/>
    </source>
</evidence>
<dbReference type="EMBL" id="PDOE01000001">
    <property type="protein sequence ID" value="RKL68527.1"/>
    <property type="molecule type" value="Genomic_DNA"/>
</dbReference>
<evidence type="ECO:0000256" key="1">
    <source>
        <dbReference type="ARBA" id="ARBA00023015"/>
    </source>
</evidence>
<accession>A0A3A9K7I9</accession>
<keyword evidence="7" id="KW-1185">Reference proteome</keyword>
<evidence type="ECO:0000256" key="4">
    <source>
        <dbReference type="PIRNR" id="PIRNR006707"/>
    </source>
</evidence>
<dbReference type="InterPro" id="IPR036388">
    <property type="entry name" value="WH-like_DNA-bd_sf"/>
</dbReference>
<protein>
    <recommendedName>
        <fullName evidence="4">HTH-type transcriptional regulator</fullName>
    </recommendedName>
</protein>
<dbReference type="InterPro" id="IPR036390">
    <property type="entry name" value="WH_DNA-bd_sf"/>
</dbReference>
<dbReference type="InterPro" id="IPR026282">
    <property type="entry name" value="MJ1563"/>
</dbReference>
<evidence type="ECO:0000256" key="5">
    <source>
        <dbReference type="SAM" id="Coils"/>
    </source>
</evidence>
<evidence type="ECO:0000313" key="6">
    <source>
        <dbReference type="EMBL" id="RKL68527.1"/>
    </source>
</evidence>
<dbReference type="PIRSF" id="PIRSF006707">
    <property type="entry name" value="MJ1563"/>
    <property type="match status" value="1"/>
</dbReference>
<dbReference type="RefSeq" id="WP_110936834.1">
    <property type="nucleotide sequence ID" value="NZ_KZ614146.1"/>
</dbReference>
<organism evidence="6 7">
    <name type="scientific">Salipaludibacillus neizhouensis</name>
    <dbReference type="NCBI Taxonomy" id="885475"/>
    <lineage>
        <taxon>Bacteria</taxon>
        <taxon>Bacillati</taxon>
        <taxon>Bacillota</taxon>
        <taxon>Bacilli</taxon>
        <taxon>Bacillales</taxon>
        <taxon>Bacillaceae</taxon>
    </lineage>
</organism>
<dbReference type="PANTHER" id="PTHR38465:SF1">
    <property type="entry name" value="HTH-TYPE TRANSCRIPTIONAL REGULATOR MJ1563-RELATED"/>
    <property type="match status" value="1"/>
</dbReference>
<dbReference type="GO" id="GO:0003677">
    <property type="term" value="F:DNA binding"/>
    <property type="evidence" value="ECO:0007669"/>
    <property type="project" value="UniProtKB-UniRule"/>
</dbReference>
<dbReference type="Gene3D" id="1.10.10.10">
    <property type="entry name" value="Winged helix-like DNA-binding domain superfamily/Winged helix DNA-binding domain"/>
    <property type="match status" value="1"/>
</dbReference>
<reference evidence="6 7" key="1">
    <citation type="submission" date="2017-10" db="EMBL/GenBank/DDBJ databases">
        <title>Bacillus sp. nov., a halophilic bacterium isolated from a Keqin Lake.</title>
        <authorList>
            <person name="Wang H."/>
        </authorList>
    </citation>
    <scope>NUCLEOTIDE SEQUENCE [LARGE SCALE GENOMIC DNA]</scope>
    <source>
        <strain evidence="6 7">KCTC 13187</strain>
    </source>
</reference>
<feature type="coiled-coil region" evidence="5">
    <location>
        <begin position="110"/>
        <end position="137"/>
    </location>
</feature>
<dbReference type="AlphaFoldDB" id="A0A3A9K7I9"/>
<dbReference type="OrthoDB" id="9800374at2"/>
<gene>
    <name evidence="6" type="ORF">CR203_00255</name>
</gene>
<comment type="caution">
    <text evidence="6">The sequence shown here is derived from an EMBL/GenBank/DDBJ whole genome shotgun (WGS) entry which is preliminary data.</text>
</comment>
<keyword evidence="1 4" id="KW-0805">Transcription regulation</keyword>
<dbReference type="SUPFAM" id="SSF46785">
    <property type="entry name" value="Winged helix' DNA-binding domain"/>
    <property type="match status" value="1"/>
</dbReference>
<dbReference type="InterPro" id="IPR052362">
    <property type="entry name" value="HTH-GbsR_regulator"/>
</dbReference>
<proteinExistence type="inferred from homology"/>
<evidence type="ECO:0000313" key="7">
    <source>
        <dbReference type="Proteomes" id="UP000281498"/>
    </source>
</evidence>
<evidence type="ECO:0000256" key="2">
    <source>
        <dbReference type="ARBA" id="ARBA00023125"/>
    </source>
</evidence>
<name>A0A3A9K7I9_9BACI</name>